<evidence type="ECO:0000313" key="3">
    <source>
        <dbReference type="Proteomes" id="UP000193920"/>
    </source>
</evidence>
<protein>
    <submittedName>
        <fullName evidence="2">Uncharacterized protein</fullName>
    </submittedName>
</protein>
<dbReference type="AlphaFoldDB" id="A0A1Y2ANE4"/>
<evidence type="ECO:0000313" key="2">
    <source>
        <dbReference type="EMBL" id="ORY24079.1"/>
    </source>
</evidence>
<dbReference type="EMBL" id="MCOG01000226">
    <property type="protein sequence ID" value="ORY24079.1"/>
    <property type="molecule type" value="Genomic_DNA"/>
</dbReference>
<keyword evidence="1" id="KW-1133">Transmembrane helix</keyword>
<accession>A0A1Y2ANE4</accession>
<dbReference type="Proteomes" id="UP000193920">
    <property type="component" value="Unassembled WGS sequence"/>
</dbReference>
<comment type="caution">
    <text evidence="2">The sequence shown here is derived from an EMBL/GenBank/DDBJ whole genome shotgun (WGS) entry which is preliminary data.</text>
</comment>
<organism evidence="2 3">
    <name type="scientific">Neocallimastix californiae</name>
    <dbReference type="NCBI Taxonomy" id="1754190"/>
    <lineage>
        <taxon>Eukaryota</taxon>
        <taxon>Fungi</taxon>
        <taxon>Fungi incertae sedis</taxon>
        <taxon>Chytridiomycota</taxon>
        <taxon>Chytridiomycota incertae sedis</taxon>
        <taxon>Neocallimastigomycetes</taxon>
        <taxon>Neocallimastigales</taxon>
        <taxon>Neocallimastigaceae</taxon>
        <taxon>Neocallimastix</taxon>
    </lineage>
</organism>
<reference evidence="2 3" key="1">
    <citation type="submission" date="2016-08" db="EMBL/GenBank/DDBJ databases">
        <title>A Parts List for Fungal Cellulosomes Revealed by Comparative Genomics.</title>
        <authorList>
            <consortium name="DOE Joint Genome Institute"/>
            <person name="Haitjema C.H."/>
            <person name="Gilmore S.P."/>
            <person name="Henske J.K."/>
            <person name="Solomon K.V."/>
            <person name="De Groot R."/>
            <person name="Kuo A."/>
            <person name="Mondo S.J."/>
            <person name="Salamov A.A."/>
            <person name="Labutti K."/>
            <person name="Zhao Z."/>
            <person name="Chiniquy J."/>
            <person name="Barry K."/>
            <person name="Brewer H.M."/>
            <person name="Purvine S.O."/>
            <person name="Wright A.T."/>
            <person name="Boxma B."/>
            <person name="Van Alen T."/>
            <person name="Hackstein J.H."/>
            <person name="Baker S.E."/>
            <person name="Grigoriev I.V."/>
            <person name="O'Malley M.A."/>
        </authorList>
    </citation>
    <scope>NUCLEOTIDE SEQUENCE [LARGE SCALE GENOMIC DNA]</scope>
    <source>
        <strain evidence="2 3">G1</strain>
    </source>
</reference>
<gene>
    <name evidence="2" type="ORF">LY90DRAFT_514739</name>
</gene>
<name>A0A1Y2ANE4_9FUNG</name>
<keyword evidence="3" id="KW-1185">Reference proteome</keyword>
<feature type="transmembrane region" description="Helical" evidence="1">
    <location>
        <begin position="126"/>
        <end position="149"/>
    </location>
</feature>
<keyword evidence="1" id="KW-0472">Membrane</keyword>
<keyword evidence="1" id="KW-0812">Transmembrane</keyword>
<proteinExistence type="predicted"/>
<evidence type="ECO:0000256" key="1">
    <source>
        <dbReference type="SAM" id="Phobius"/>
    </source>
</evidence>
<sequence length="152" mass="18115">MRFDNTYYENYEKYMKIINQYNNILNVNYDNPGNEIEKSVNKNSLGKKTGENYKYMKKNIFSEKNFFNNKNLSKIDQKSKINTNEQNLKFNYNVHAFEFKSDSLAEKNLGCTTNKLLKNLICIAEILKLFSVYIMWLTSRILLSHYIIWLTS</sequence>